<organism evidence="5 6">
    <name type="scientific">Anopheles farauti</name>
    <dbReference type="NCBI Taxonomy" id="69004"/>
    <lineage>
        <taxon>Eukaryota</taxon>
        <taxon>Metazoa</taxon>
        <taxon>Ecdysozoa</taxon>
        <taxon>Arthropoda</taxon>
        <taxon>Hexapoda</taxon>
        <taxon>Insecta</taxon>
        <taxon>Pterygota</taxon>
        <taxon>Neoptera</taxon>
        <taxon>Endopterygota</taxon>
        <taxon>Diptera</taxon>
        <taxon>Nematocera</taxon>
        <taxon>Culicoidea</taxon>
        <taxon>Culicidae</taxon>
        <taxon>Anophelinae</taxon>
        <taxon>Anopheles</taxon>
    </lineage>
</organism>
<evidence type="ECO:0000313" key="6">
    <source>
        <dbReference type="Proteomes" id="UP000075886"/>
    </source>
</evidence>
<feature type="disulfide bond" evidence="2">
    <location>
        <begin position="237"/>
        <end position="254"/>
    </location>
</feature>
<name>A0A182QPQ5_9DIPT</name>
<evidence type="ECO:0000256" key="2">
    <source>
        <dbReference type="PROSITE-ProRule" id="PRU00059"/>
    </source>
</evidence>
<dbReference type="AlphaFoldDB" id="A0A182QPQ5"/>
<feature type="region of interest" description="Disordered" evidence="3">
    <location>
        <begin position="366"/>
        <end position="466"/>
    </location>
</feature>
<dbReference type="PROSITE" id="PS01180">
    <property type="entry name" value="CUB"/>
    <property type="match status" value="1"/>
</dbReference>
<reference evidence="5" key="2">
    <citation type="submission" date="2020-05" db="UniProtKB">
        <authorList>
            <consortium name="EnsemblMetazoa"/>
        </authorList>
    </citation>
    <scope>IDENTIFICATION</scope>
    <source>
        <strain evidence="5">FAR1</strain>
    </source>
</reference>
<dbReference type="VEuPathDB" id="VectorBase:AFAF014400"/>
<evidence type="ECO:0000256" key="1">
    <source>
        <dbReference type="ARBA" id="ARBA00023157"/>
    </source>
</evidence>
<dbReference type="PANTHER" id="PTHR33236:SF4">
    <property type="entry name" value="CUB DOMAIN-CONTAINING PROTEIN"/>
    <property type="match status" value="1"/>
</dbReference>
<dbReference type="STRING" id="69004.A0A182QPQ5"/>
<keyword evidence="6" id="KW-1185">Reference proteome</keyword>
<evidence type="ECO:0000256" key="3">
    <source>
        <dbReference type="SAM" id="MobiDB-lite"/>
    </source>
</evidence>
<evidence type="ECO:0000313" key="5">
    <source>
        <dbReference type="EnsemblMetazoa" id="AFAF014400-PA"/>
    </source>
</evidence>
<evidence type="ECO:0000259" key="4">
    <source>
        <dbReference type="PROSITE" id="PS01180"/>
    </source>
</evidence>
<feature type="domain" description="CUB" evidence="4">
    <location>
        <begin position="177"/>
        <end position="304"/>
    </location>
</feature>
<protein>
    <recommendedName>
        <fullName evidence="4">CUB domain-containing protein</fullName>
    </recommendedName>
</protein>
<proteinExistence type="predicted"/>
<dbReference type="EMBL" id="AXCN02000818">
    <property type="status" value="NOT_ANNOTATED_CDS"/>
    <property type="molecule type" value="Genomic_DNA"/>
</dbReference>
<sequence>MPVPCCRKRRKRIATGCASLAWTLLVVFSLEPERVFGAPPLAAKSWPAMKTYDIWGEPPSWQERSGARSSDSFDPLTNRYNGSAATGSGGRRSRYSYGEATSSFYGDASERDDRHARRRSAKVLNFLPVPVDDECLSDDGRRTGMCMNVYECRIQGGTARGQCALGFGVCCVFVASCNDEIVNNITYFVSPSFPGIVPKDLGSCKLKIKLMNPDVSQLKFDFIHFALGQPNRRTGVCEGDLFRLIGGISPFDLCGQNSGQHLYYDLNPKSRADEPIELEMNFASRSFAQRLWEIRVSQIPFSQRSPSGCMQYYTGTEGLIQTFNFAENGRYLANQNYRACIRQEKGMCSVAYEPCDDQSFRIGIPGQNAPGGAGVGGPLGGSLGSPASPTSGTGPFSDPSLASDPLAPAADIPVEPSPVADPVVEAPPSDTPADLEPAADEPIPAEDEPEVAADDPAADDEGSGGGGGFFDGFFPSFFSRSIFDEDDDDLNVKAPKRRKGRAKSNGNWHARQFEGINCLDRITLPCIVEDFIGVGMGDLPTCRPVHCGNSLCPPGVSPCRVETSVTPFRLGIHFGEGIDRGSPEDNLGACIRYNQIPCAD</sequence>
<feature type="compositionally biased region" description="Gly residues" evidence="3">
    <location>
        <begin position="369"/>
        <end position="383"/>
    </location>
</feature>
<dbReference type="PANTHER" id="PTHR33236">
    <property type="entry name" value="INTRAFLAGELLAR TRANSPORT PROTEIN 122 FAMILY PROTEIN-RELATED"/>
    <property type="match status" value="1"/>
</dbReference>
<reference evidence="6" key="1">
    <citation type="submission" date="2014-01" db="EMBL/GenBank/DDBJ databases">
        <title>The Genome Sequence of Anopheles farauti FAR1 (V2).</title>
        <authorList>
            <consortium name="The Broad Institute Genomics Platform"/>
            <person name="Neafsey D.E."/>
            <person name="Besansky N."/>
            <person name="Howell P."/>
            <person name="Walton C."/>
            <person name="Young S.K."/>
            <person name="Zeng Q."/>
            <person name="Gargeya S."/>
            <person name="Fitzgerald M."/>
            <person name="Haas B."/>
            <person name="Abouelleil A."/>
            <person name="Allen A.W."/>
            <person name="Alvarado L."/>
            <person name="Arachchi H.M."/>
            <person name="Berlin A.M."/>
            <person name="Chapman S.B."/>
            <person name="Gainer-Dewar J."/>
            <person name="Goldberg J."/>
            <person name="Griggs A."/>
            <person name="Gujja S."/>
            <person name="Hansen M."/>
            <person name="Howarth C."/>
            <person name="Imamovic A."/>
            <person name="Ireland A."/>
            <person name="Larimer J."/>
            <person name="McCowan C."/>
            <person name="Murphy C."/>
            <person name="Pearson M."/>
            <person name="Poon T.W."/>
            <person name="Priest M."/>
            <person name="Roberts A."/>
            <person name="Saif S."/>
            <person name="Shea T."/>
            <person name="Sisk P."/>
            <person name="Sykes S."/>
            <person name="Wortman J."/>
            <person name="Nusbaum C."/>
            <person name="Birren B."/>
        </authorList>
    </citation>
    <scope>NUCLEOTIDE SEQUENCE [LARGE SCALE GENOMIC DNA]</scope>
    <source>
        <strain evidence="6">FAR1</strain>
    </source>
</reference>
<keyword evidence="1 2" id="KW-1015">Disulfide bond</keyword>
<feature type="disulfide bond" evidence="2">
    <location>
        <begin position="177"/>
        <end position="204"/>
    </location>
</feature>
<dbReference type="Proteomes" id="UP000075886">
    <property type="component" value="Unassembled WGS sequence"/>
</dbReference>
<feature type="compositionally biased region" description="Acidic residues" evidence="3">
    <location>
        <begin position="437"/>
        <end position="462"/>
    </location>
</feature>
<dbReference type="EnsemblMetazoa" id="AFAF014400-RA">
    <property type="protein sequence ID" value="AFAF014400-PA"/>
    <property type="gene ID" value="AFAF014400"/>
</dbReference>
<dbReference type="InterPro" id="IPR000859">
    <property type="entry name" value="CUB_dom"/>
</dbReference>
<feature type="region of interest" description="Disordered" evidence="3">
    <location>
        <begin position="60"/>
        <end position="94"/>
    </location>
</feature>
<dbReference type="InterPro" id="IPR058698">
    <property type="entry name" value="CUB_metazoa"/>
</dbReference>
<accession>A0A182QPQ5</accession>
<dbReference type="Pfam" id="PF26080">
    <property type="entry name" value="CUB_animal"/>
    <property type="match status" value="1"/>
</dbReference>
<feature type="compositionally biased region" description="Low complexity" evidence="3">
    <location>
        <begin position="384"/>
        <end position="411"/>
    </location>
</feature>